<reference evidence="2 3" key="1">
    <citation type="submission" date="2020-04" db="EMBL/GenBank/DDBJ databases">
        <authorList>
            <person name="Hitch T.C.A."/>
            <person name="Wylensek D."/>
            <person name="Clavel T."/>
        </authorList>
    </citation>
    <scope>NUCLEOTIDE SEQUENCE [LARGE SCALE GENOMIC DNA]</scope>
    <source>
        <strain evidence="2 3">WCA-386-APC-2A</strain>
    </source>
</reference>
<evidence type="ECO:0000313" key="2">
    <source>
        <dbReference type="EMBL" id="NMK38225.1"/>
    </source>
</evidence>
<comment type="caution">
    <text evidence="2">The sequence shown here is derived from an EMBL/GenBank/DDBJ whole genome shotgun (WGS) entry which is preliminary data.</text>
</comment>
<name>A0A848ES36_MEGEL</name>
<dbReference type="Proteomes" id="UP000536773">
    <property type="component" value="Unassembled WGS sequence"/>
</dbReference>
<organism evidence="2 3">
    <name type="scientific">Megasphaera elsdenii</name>
    <dbReference type="NCBI Taxonomy" id="907"/>
    <lineage>
        <taxon>Bacteria</taxon>
        <taxon>Bacillati</taxon>
        <taxon>Bacillota</taxon>
        <taxon>Negativicutes</taxon>
        <taxon>Veillonellales</taxon>
        <taxon>Veillonellaceae</taxon>
        <taxon>Megasphaera</taxon>
    </lineage>
</organism>
<dbReference type="AlphaFoldDB" id="A0A848ES36"/>
<dbReference type="Pfam" id="PF10844">
    <property type="entry name" value="DUF2577"/>
    <property type="match status" value="1"/>
</dbReference>
<accession>A0A848ES36</accession>
<dbReference type="InterPro" id="IPR022555">
    <property type="entry name" value="DUF2577"/>
</dbReference>
<evidence type="ECO:0000313" key="3">
    <source>
        <dbReference type="Proteomes" id="UP000536773"/>
    </source>
</evidence>
<dbReference type="RefSeq" id="WP_169013137.1">
    <property type="nucleotide sequence ID" value="NZ_JABBJH010000002.1"/>
</dbReference>
<gene>
    <name evidence="2" type="ORF">HG933_02250</name>
</gene>
<evidence type="ECO:0000256" key="1">
    <source>
        <dbReference type="SAM" id="MobiDB-lite"/>
    </source>
</evidence>
<protein>
    <submittedName>
        <fullName evidence="2">DUF2577 domain-containing protein</fullName>
    </submittedName>
</protein>
<dbReference type="EMBL" id="JABBJH010000002">
    <property type="protein sequence ID" value="NMK38225.1"/>
    <property type="molecule type" value="Genomic_DNA"/>
</dbReference>
<sequence length="135" mass="14827">MNKNPYTEFLKIVTGVAENNQSPTISLGTIVVPPPNIQVSYNGILLETPECLISEYLLPGYTRHVVGSTSDAAGGSGDAEYASHRHPVNNDETWTDTLKPGDKVVIMPCPSSDDRTKQLYIILDKVVKPDRSHFE</sequence>
<feature type="region of interest" description="Disordered" evidence="1">
    <location>
        <begin position="68"/>
        <end position="95"/>
    </location>
</feature>
<proteinExistence type="predicted"/>